<feature type="region of interest" description="Disordered" evidence="1">
    <location>
        <begin position="1"/>
        <end position="52"/>
    </location>
</feature>
<dbReference type="AlphaFoldDB" id="A0A2I4E2D8"/>
<dbReference type="PANTHER" id="PTHR34794">
    <property type="entry name" value="EXPRESSED PROTEIN"/>
    <property type="match status" value="1"/>
</dbReference>
<feature type="compositionally biased region" description="Basic residues" evidence="1">
    <location>
        <begin position="36"/>
        <end position="46"/>
    </location>
</feature>
<reference evidence="3" key="1">
    <citation type="submission" date="2025-08" db="UniProtKB">
        <authorList>
            <consortium name="RefSeq"/>
        </authorList>
    </citation>
    <scope>IDENTIFICATION</scope>
    <source>
        <tissue evidence="3">Leaves</tissue>
    </source>
</reference>
<dbReference type="Pfam" id="PF05678">
    <property type="entry name" value="VQ"/>
    <property type="match status" value="1"/>
</dbReference>
<evidence type="ECO:0000313" key="3">
    <source>
        <dbReference type="RefSeq" id="XP_018813559.1"/>
    </source>
</evidence>
<gene>
    <name evidence="3" type="primary">LOC108985643</name>
</gene>
<dbReference type="Proteomes" id="UP000235220">
    <property type="component" value="Chromosome 7"/>
</dbReference>
<dbReference type="STRING" id="51240.A0A2I4E2D8"/>
<organism evidence="2 3">
    <name type="scientific">Juglans regia</name>
    <name type="common">English walnut</name>
    <dbReference type="NCBI Taxonomy" id="51240"/>
    <lineage>
        <taxon>Eukaryota</taxon>
        <taxon>Viridiplantae</taxon>
        <taxon>Streptophyta</taxon>
        <taxon>Embryophyta</taxon>
        <taxon>Tracheophyta</taxon>
        <taxon>Spermatophyta</taxon>
        <taxon>Magnoliopsida</taxon>
        <taxon>eudicotyledons</taxon>
        <taxon>Gunneridae</taxon>
        <taxon>Pentapetalae</taxon>
        <taxon>rosids</taxon>
        <taxon>fabids</taxon>
        <taxon>Fagales</taxon>
        <taxon>Juglandaceae</taxon>
        <taxon>Juglans</taxon>
    </lineage>
</organism>
<accession>A0A2I4E2D8</accession>
<sequence>MEPYSSYSPPSSSSTTYFSKKPKIPTQPFHSSSLHTVRKSMAKPWKKPVAPLPPTPPRIYKVDPINFRGLVQKLTGAAELDRSRLLQSVAPPPLEVGSTEKPTFCAVEYQRDFTPGALETKQGQKVSTENKEATFSLGMNMSPSSQNWFSFPLFSPGSLSTLEHSTVL</sequence>
<name>A0A2I4E2D8_JUGRE</name>
<proteinExistence type="predicted"/>
<dbReference type="RefSeq" id="XP_018813559.1">
    <property type="nucleotide sequence ID" value="XM_018958014.2"/>
</dbReference>
<dbReference type="GeneID" id="108985643"/>
<dbReference type="FunCoup" id="A0A2I4E2D8">
    <property type="interactions" value="13"/>
</dbReference>
<evidence type="ECO:0000313" key="2">
    <source>
        <dbReference type="Proteomes" id="UP000235220"/>
    </source>
</evidence>
<dbReference type="InterPro" id="IPR008889">
    <property type="entry name" value="VQ"/>
</dbReference>
<evidence type="ECO:0000256" key="1">
    <source>
        <dbReference type="SAM" id="MobiDB-lite"/>
    </source>
</evidence>
<feature type="compositionally biased region" description="Low complexity" evidence="1">
    <location>
        <begin position="1"/>
        <end position="19"/>
    </location>
</feature>
<protein>
    <submittedName>
        <fullName evidence="3">Uncharacterized protein LOC108985643</fullName>
    </submittedName>
</protein>
<dbReference type="InterPro" id="IPR039610">
    <property type="entry name" value="VQ29"/>
</dbReference>
<dbReference type="OrthoDB" id="689462at2759"/>
<dbReference type="PANTHER" id="PTHR34794:SF1">
    <property type="entry name" value="OS10G0101800 PROTEIN"/>
    <property type="match status" value="1"/>
</dbReference>
<keyword evidence="2" id="KW-1185">Reference proteome</keyword>
<dbReference type="Gramene" id="Jr07_00260_p1">
    <property type="protein sequence ID" value="cds.Jr07_00260_p1"/>
    <property type="gene ID" value="Jr07_00260"/>
</dbReference>
<dbReference type="KEGG" id="jre:108985643"/>